<feature type="transmembrane region" description="Helical" evidence="1">
    <location>
        <begin position="58"/>
        <end position="74"/>
    </location>
</feature>
<dbReference type="InterPro" id="IPR043726">
    <property type="entry name" value="LiaI-LiaF-like_TM1"/>
</dbReference>
<dbReference type="RefSeq" id="WP_198528184.1">
    <property type="nucleotide sequence ID" value="NZ_JAUSUN010000013.1"/>
</dbReference>
<comment type="caution">
    <text evidence="3">The sequence shown here is derived from an EMBL/GenBank/DDBJ whole genome shotgun (WGS) entry which is preliminary data.</text>
</comment>
<keyword evidence="1" id="KW-0812">Transmembrane</keyword>
<name>A0ABU0FXT5_9BACI</name>
<feature type="transmembrane region" description="Helical" evidence="1">
    <location>
        <begin position="33"/>
        <end position="52"/>
    </location>
</feature>
<feature type="transmembrane region" description="Helical" evidence="1">
    <location>
        <begin position="6"/>
        <end position="21"/>
    </location>
</feature>
<feature type="domain" description="LiaI-LiaF-like transmembrane region" evidence="2">
    <location>
        <begin position="6"/>
        <end position="47"/>
    </location>
</feature>
<feature type="transmembrane region" description="Helical" evidence="1">
    <location>
        <begin position="106"/>
        <end position="123"/>
    </location>
</feature>
<reference evidence="3 4" key="1">
    <citation type="submission" date="2023-07" db="EMBL/GenBank/DDBJ databases">
        <title>Genomic Encyclopedia of Type Strains, Phase IV (KMG-IV): sequencing the most valuable type-strain genomes for metagenomic binning, comparative biology and taxonomic classification.</title>
        <authorList>
            <person name="Goeker M."/>
        </authorList>
    </citation>
    <scope>NUCLEOTIDE SEQUENCE [LARGE SCALE GENOMIC DNA]</scope>
    <source>
        <strain evidence="3 4">DSM 19598</strain>
    </source>
</reference>
<dbReference type="Pfam" id="PF18917">
    <property type="entry name" value="LiaI-LiaF-like_TM1"/>
    <property type="match status" value="1"/>
</dbReference>
<keyword evidence="4" id="KW-1185">Reference proteome</keyword>
<organism evidence="3 4">
    <name type="scientific">Mesobacillus stamsii</name>
    <dbReference type="NCBI Taxonomy" id="225347"/>
    <lineage>
        <taxon>Bacteria</taxon>
        <taxon>Bacillati</taxon>
        <taxon>Bacillota</taxon>
        <taxon>Bacilli</taxon>
        <taxon>Bacillales</taxon>
        <taxon>Bacillaceae</taxon>
        <taxon>Mesobacillus</taxon>
    </lineage>
</organism>
<proteinExistence type="predicted"/>
<gene>
    <name evidence="3" type="ORF">J2S25_002365</name>
</gene>
<evidence type="ECO:0000313" key="4">
    <source>
        <dbReference type="Proteomes" id="UP001242313"/>
    </source>
</evidence>
<sequence>MKKQKIVPAILLIGFGIYFYLQQETNSLFHEFSTWPTLLIIVGVAFLVQGYWGRDYESIFPGVILSGIGVHFHIANKFALWPDHLGAFLLIIALGFFLRYQKTGNGLFYGVLFLILAGVLLFYDKLPASFGLLLS</sequence>
<keyword evidence="1" id="KW-1133">Transmembrane helix</keyword>
<evidence type="ECO:0000256" key="1">
    <source>
        <dbReference type="SAM" id="Phobius"/>
    </source>
</evidence>
<accession>A0ABU0FXT5</accession>
<feature type="transmembrane region" description="Helical" evidence="1">
    <location>
        <begin position="81"/>
        <end position="100"/>
    </location>
</feature>
<protein>
    <recommendedName>
        <fullName evidence="2">LiaI-LiaF-like transmembrane region domain-containing protein</fullName>
    </recommendedName>
</protein>
<keyword evidence="1" id="KW-0472">Membrane</keyword>
<dbReference type="Proteomes" id="UP001242313">
    <property type="component" value="Unassembled WGS sequence"/>
</dbReference>
<evidence type="ECO:0000313" key="3">
    <source>
        <dbReference type="EMBL" id="MDQ0414158.1"/>
    </source>
</evidence>
<dbReference type="EMBL" id="JAUSUN010000013">
    <property type="protein sequence ID" value="MDQ0414158.1"/>
    <property type="molecule type" value="Genomic_DNA"/>
</dbReference>
<evidence type="ECO:0000259" key="2">
    <source>
        <dbReference type="Pfam" id="PF18917"/>
    </source>
</evidence>